<sequence>MRAIDAALPVDDGVAVFNRMYLTVTESIAEILAKPAGSSAFLSPKVMADLDVTFANLWLAAYEADAVRRTVPTEWRPLFELRGRGRLPVQYAIAGMNTHIEHDLPVAVIATCTAHSMDPSNLHHDYEAVNAVLAQAEAPIRRSFLDGLERQVDDRVGPVAHLISAWDIDKARDISWVTAETLWELRRVEFLRDRFLDGLADTVGMATRVLLTPIP</sequence>
<evidence type="ECO:0000313" key="2">
    <source>
        <dbReference type="Proteomes" id="UP000320244"/>
    </source>
</evidence>
<comment type="caution">
    <text evidence="1">The sequence shown here is derived from an EMBL/GenBank/DDBJ whole genome shotgun (WGS) entry which is preliminary data.</text>
</comment>
<keyword evidence="2" id="KW-1185">Reference proteome</keyword>
<proteinExistence type="predicted"/>
<dbReference type="Proteomes" id="UP000320244">
    <property type="component" value="Unassembled WGS sequence"/>
</dbReference>
<dbReference type="Pfam" id="PF19458">
    <property type="entry name" value="DUF5995"/>
    <property type="match status" value="1"/>
</dbReference>
<gene>
    <name evidence="1" type="ORF">FGL98_11265</name>
</gene>
<dbReference type="OrthoDB" id="583431at2"/>
<dbReference type="InterPro" id="IPR046037">
    <property type="entry name" value="DUF5995"/>
</dbReference>
<accession>A0A563E0R4</accession>
<name>A0A563E0R4_9MICO</name>
<evidence type="ECO:0000313" key="1">
    <source>
        <dbReference type="EMBL" id="TWP36106.1"/>
    </source>
</evidence>
<dbReference type="AlphaFoldDB" id="A0A563E0R4"/>
<reference evidence="1 2" key="1">
    <citation type="submission" date="2019-05" db="EMBL/GenBank/DDBJ databases">
        <authorList>
            <person name="Lee S.D."/>
        </authorList>
    </citation>
    <scope>NUCLEOTIDE SEQUENCE [LARGE SCALE GENOMIC DNA]</scope>
    <source>
        <strain evidence="1 2">C5-26</strain>
    </source>
</reference>
<dbReference type="EMBL" id="VCQV01000014">
    <property type="protein sequence ID" value="TWP36106.1"/>
    <property type="molecule type" value="Genomic_DNA"/>
</dbReference>
<protein>
    <submittedName>
        <fullName evidence="1">Uncharacterized protein</fullName>
    </submittedName>
</protein>
<reference evidence="1 2" key="2">
    <citation type="submission" date="2019-08" db="EMBL/GenBank/DDBJ databases">
        <title>Jejuicoccus antrihumi gen. nov., sp. nov., a new member of the family Dermacoccaceae isolated from a cave.</title>
        <authorList>
            <person name="Schumann P."/>
            <person name="Kim I.S."/>
        </authorList>
    </citation>
    <scope>NUCLEOTIDE SEQUENCE [LARGE SCALE GENOMIC DNA]</scope>
    <source>
        <strain evidence="1 2">C5-26</strain>
    </source>
</reference>
<organism evidence="1 2">
    <name type="scientific">Leekyejoonella antrihumi</name>
    <dbReference type="NCBI Taxonomy" id="1660198"/>
    <lineage>
        <taxon>Bacteria</taxon>
        <taxon>Bacillati</taxon>
        <taxon>Actinomycetota</taxon>
        <taxon>Actinomycetes</taxon>
        <taxon>Micrococcales</taxon>
        <taxon>Dermacoccaceae</taxon>
        <taxon>Leekyejoonella</taxon>
    </lineage>
</organism>